<organism evidence="3 4">
    <name type="scientific">Pantoea brenneri</name>
    <dbReference type="NCBI Taxonomy" id="472694"/>
    <lineage>
        <taxon>Bacteria</taxon>
        <taxon>Pseudomonadati</taxon>
        <taxon>Pseudomonadota</taxon>
        <taxon>Gammaproteobacteria</taxon>
        <taxon>Enterobacterales</taxon>
        <taxon>Erwiniaceae</taxon>
        <taxon>Pantoea</taxon>
    </lineage>
</organism>
<protein>
    <submittedName>
        <fullName evidence="3">Uncharacterized protein</fullName>
    </submittedName>
</protein>
<feature type="transmembrane region" description="Helical" evidence="2">
    <location>
        <begin position="92"/>
        <end position="114"/>
    </location>
</feature>
<accession>A0ABU9MTN5</accession>
<feature type="region of interest" description="Disordered" evidence="1">
    <location>
        <begin position="25"/>
        <end position="60"/>
    </location>
</feature>
<evidence type="ECO:0000313" key="3">
    <source>
        <dbReference type="EMBL" id="MEL7698399.1"/>
    </source>
</evidence>
<evidence type="ECO:0000313" key="4">
    <source>
        <dbReference type="Proteomes" id="UP001468095"/>
    </source>
</evidence>
<feature type="compositionally biased region" description="Polar residues" evidence="1">
    <location>
        <begin position="25"/>
        <end position="40"/>
    </location>
</feature>
<keyword evidence="2" id="KW-1133">Transmembrane helix</keyword>
<gene>
    <name evidence="3" type="ORF">AABB92_22435</name>
</gene>
<dbReference type="EMBL" id="JBCGBG010000011">
    <property type="protein sequence ID" value="MEL7698399.1"/>
    <property type="molecule type" value="Genomic_DNA"/>
</dbReference>
<dbReference type="RefSeq" id="WP_152659134.1">
    <property type="nucleotide sequence ID" value="NZ_JBCGBG010000011.1"/>
</dbReference>
<keyword evidence="4" id="KW-1185">Reference proteome</keyword>
<keyword evidence="2" id="KW-0812">Transmembrane</keyword>
<reference evidence="3 4" key="1">
    <citation type="submission" date="2024-04" db="EMBL/GenBank/DDBJ databases">
        <authorList>
            <person name="Suleimanova A.D."/>
            <person name="Pudova D.S."/>
            <person name="Shagimardanova E.I."/>
            <person name="Sharipova M.R."/>
        </authorList>
    </citation>
    <scope>NUCLEOTIDE SEQUENCE [LARGE SCALE GENOMIC DNA]</scope>
    <source>
        <strain evidence="3 4">3.1</strain>
    </source>
</reference>
<keyword evidence="2" id="KW-0472">Membrane</keyword>
<evidence type="ECO:0000256" key="1">
    <source>
        <dbReference type="SAM" id="MobiDB-lite"/>
    </source>
</evidence>
<feature type="transmembrane region" description="Helical" evidence="2">
    <location>
        <begin position="69"/>
        <end position="86"/>
    </location>
</feature>
<proteinExistence type="predicted"/>
<comment type="caution">
    <text evidence="3">The sequence shown here is derived from an EMBL/GenBank/DDBJ whole genome shotgun (WGS) entry which is preliminary data.</text>
</comment>
<dbReference type="Proteomes" id="UP001468095">
    <property type="component" value="Unassembled WGS sequence"/>
</dbReference>
<sequence length="143" mass="15598">MEIRIKCPHCGSGSVKSSRAVYEQGTSNTRSVSHTGWISNRGSGGSRRQGKSTRQSVAASRNAPAGRKLDVLIFVASFLLSAWLILDIPATTVLGSVIAGAIIASLITALVAYLNRHNRRRARENYNRQWYCSKCGDTFLRDG</sequence>
<name>A0ABU9MTN5_9GAMM</name>
<evidence type="ECO:0000256" key="2">
    <source>
        <dbReference type="SAM" id="Phobius"/>
    </source>
</evidence>